<keyword evidence="2" id="KW-0677">Repeat</keyword>
<feature type="region of interest" description="Disordered" evidence="4">
    <location>
        <begin position="905"/>
        <end position="946"/>
    </location>
</feature>
<proteinExistence type="predicted"/>
<keyword evidence="6" id="KW-1185">Reference proteome</keyword>
<reference evidence="5" key="1">
    <citation type="journal article" date="2022" name="bioRxiv">
        <title>Genomics of Preaxostyla Flagellates Illuminates Evolutionary Transitions and the Path Towards Mitochondrial Loss.</title>
        <authorList>
            <person name="Novak L.V.F."/>
            <person name="Treitli S.C."/>
            <person name="Pyrih J."/>
            <person name="Halakuc P."/>
            <person name="Pipaliya S.V."/>
            <person name="Vacek V."/>
            <person name="Brzon O."/>
            <person name="Soukal P."/>
            <person name="Eme L."/>
            <person name="Dacks J.B."/>
            <person name="Karnkowska A."/>
            <person name="Elias M."/>
            <person name="Hampl V."/>
        </authorList>
    </citation>
    <scope>NUCLEOTIDE SEQUENCE</scope>
    <source>
        <strain evidence="5">RCP-MX</strain>
    </source>
</reference>
<feature type="coiled-coil region" evidence="3">
    <location>
        <begin position="1163"/>
        <end position="1217"/>
    </location>
</feature>
<comment type="caution">
    <text evidence="5">The sequence shown here is derived from an EMBL/GenBank/DDBJ whole genome shotgun (WGS) entry which is preliminary data.</text>
</comment>
<evidence type="ECO:0000256" key="3">
    <source>
        <dbReference type="SAM" id="Coils"/>
    </source>
</evidence>
<accession>A0ABQ8UHE5</accession>
<dbReference type="SUPFAM" id="SSF50965">
    <property type="entry name" value="Galactose oxidase, central domain"/>
    <property type="match status" value="1"/>
</dbReference>
<dbReference type="Proteomes" id="UP001141327">
    <property type="component" value="Unassembled WGS sequence"/>
</dbReference>
<name>A0ABQ8UHE5_9EUKA</name>
<keyword evidence="3" id="KW-0175">Coiled coil</keyword>
<dbReference type="InterPro" id="IPR032727">
    <property type="entry name" value="CLAMP"/>
</dbReference>
<dbReference type="Gene3D" id="2.120.10.80">
    <property type="entry name" value="Kelch-type beta propeller"/>
    <property type="match status" value="2"/>
</dbReference>
<keyword evidence="1" id="KW-0880">Kelch repeat</keyword>
<dbReference type="SMART" id="SM00612">
    <property type="entry name" value="Kelch"/>
    <property type="match status" value="5"/>
</dbReference>
<dbReference type="PANTHER" id="PTHR46093">
    <property type="entry name" value="ACYL-COA-BINDING DOMAIN-CONTAINING PROTEIN 5"/>
    <property type="match status" value="1"/>
</dbReference>
<feature type="region of interest" description="Disordered" evidence="4">
    <location>
        <begin position="110"/>
        <end position="133"/>
    </location>
</feature>
<dbReference type="InterPro" id="IPR011043">
    <property type="entry name" value="Gal_Oxase/kelch_b-propeller"/>
</dbReference>
<evidence type="ECO:0000256" key="1">
    <source>
        <dbReference type="ARBA" id="ARBA00022441"/>
    </source>
</evidence>
<protein>
    <submittedName>
        <fullName evidence="5">Uncharacterized protein</fullName>
    </submittedName>
</protein>
<dbReference type="SUPFAM" id="SSF117281">
    <property type="entry name" value="Kelch motif"/>
    <property type="match status" value="1"/>
</dbReference>
<dbReference type="Pfam" id="PF24681">
    <property type="entry name" value="Kelch_KLHDC2_KLHL20_DRC7"/>
    <property type="match status" value="2"/>
</dbReference>
<evidence type="ECO:0000256" key="2">
    <source>
        <dbReference type="ARBA" id="ARBA00022737"/>
    </source>
</evidence>
<evidence type="ECO:0000313" key="6">
    <source>
        <dbReference type="Proteomes" id="UP001141327"/>
    </source>
</evidence>
<dbReference type="Pfam" id="PF14769">
    <property type="entry name" value="CLAMP"/>
    <property type="match status" value="1"/>
</dbReference>
<dbReference type="EMBL" id="JAPMOS010000059">
    <property type="protein sequence ID" value="KAJ4456845.1"/>
    <property type="molecule type" value="Genomic_DNA"/>
</dbReference>
<dbReference type="InterPro" id="IPR015915">
    <property type="entry name" value="Kelch-typ_b-propeller"/>
</dbReference>
<feature type="compositionally biased region" description="Low complexity" evidence="4">
    <location>
        <begin position="110"/>
        <end position="119"/>
    </location>
</feature>
<evidence type="ECO:0000313" key="5">
    <source>
        <dbReference type="EMBL" id="KAJ4456845.1"/>
    </source>
</evidence>
<organism evidence="5 6">
    <name type="scientific">Paratrimastix pyriformis</name>
    <dbReference type="NCBI Taxonomy" id="342808"/>
    <lineage>
        <taxon>Eukaryota</taxon>
        <taxon>Metamonada</taxon>
        <taxon>Preaxostyla</taxon>
        <taxon>Paratrimastigidae</taxon>
        <taxon>Paratrimastix</taxon>
    </lineage>
</organism>
<sequence length="1526" mass="166090">MTTELTINQLTKEFATFFGVDSETLRRDLRTSIAIDFLVWVFSFAAKEAQLSVANTLTFCNLMKTIHTEATGLPVLVRTGPAHHSSRHPAPEGRTLDQCLKLFQDEPAAAAGKKGATAPTPEPPADAPLPDTVVGPQDGPVGFSPAECKMVTDWALRGFFRHFKLNQFCFQHEQRGTEQHRVLVQVVVPPVPEPTPEERVAKVVDDAILTYVGSVRAELETLVATRHEALMKKDKVLQAPSVLVFGSAAGVQVTTCEMGWENGKRSILNLLELVDISEIARLSPASAAKQKKAAIPFPSRDLLASLFTVPSDLENVTFPVFTDQTHFLYFGRSKSMEIAAILGNTDPDVPPRVVPTNLAHVPEDEISSKLLTCAFTYIPNKQVLAFCPGRGADSLLVYSLDLDTYVWRGPLTTSGTPPTSRSGHTASTLPASREVMVFGGLSAVTGDPLNQTYFFNIDTHEWRLLPPTAEAPPARLGHATVVHGDNVYLVAGAGASKLLSDLWVFSADLQGWVQSDHTLPAIVFPLVTVECGSSDADRSCALVVTGGIDSKGKVANTATRIVLQDLSLYTLAKVSPSSALPNRNGMSVTYAAWNGQHERVFLLGGEKSLATNDFEFLDPATLTVTPSEHHRSRPTPRSHHCAAYAPDHKSLLVYGGRSKMIRTSYFNDLYRFDVEGMVWSMVEQSGIAARSDHACAAIRYRTSGGSDHEAFLVAGGTNGTVMQSVHLFDLETMQWVEVPLSPSAPPAATGMVLVPWPEKRQVLFVGGMDARKEALSKIYVLNLDTLSWSQPVSLLRSTYGHTAALMDRHCGATVCPTLVVLGGRNYSRAHIEPLQAFDLNRWTPLSTHVVATDVPAELAFGGSRHDHFSFMTSHRGGSSATSSMWVWGGTPVSKSAGNGDAFVIRPASSTPRPSPAIPTPTVPLQPSTLPRPPLHTPPSPSPPTVLQQRRLVTPESVVEAAQKKLADMSNDLESFDNSRATIERLGQWAVPSVIPPLPPMLPPPGETTTSPASAEADNWELRCIAAARLSTLCNQYRNQFKNLKAAEATGRQYYQTHLQAALAHLQEASTRTAGCRTQIEAALALLYEAQGNSSRAEDLVQSLLRDEQENDRNLARHRREVDECQRMLASLQEQHQFKVARSEELAALIAQSEQSERDGAEALTSLKAQRDQLNAELANAEATVLKLTGEAGFELRKAALKRAADDATNRLTTLKTKEADVAKIMRGLGQWAEILQTQQLITGLRQSIDQEISELKPILATAPVTPEHAPRANAVSAPEGGPRISAVVVTEPVTTAPSGSLSETPSLESIGKCPEVGTSEHARYVASVDTLQKTLLRLIKEAEVHKEQTEQAYIDFMKALDLASSAVRRLKDELTTVDGALGKAQAELNRLREKIPLLVIQLRDNAVEVEATQKAVASKTTQCQDLQLALDQFLHAAKTRNADLRAARDAKEAANARVSLFTTRADQLLQGDCGVSQAQLQGAVLRHLEIAQGHVVTFNQAQAEFARLGTELERAREELWRYWKMA</sequence>
<gene>
    <name evidence="5" type="ORF">PAPYR_7772</name>
</gene>
<evidence type="ECO:0000256" key="4">
    <source>
        <dbReference type="SAM" id="MobiDB-lite"/>
    </source>
</evidence>
<dbReference type="PANTHER" id="PTHR46093:SF18">
    <property type="entry name" value="FIBRONECTIN TYPE-III DOMAIN-CONTAINING PROTEIN"/>
    <property type="match status" value="1"/>
</dbReference>
<dbReference type="InterPro" id="IPR006652">
    <property type="entry name" value="Kelch_1"/>
</dbReference>
<feature type="compositionally biased region" description="Pro residues" evidence="4">
    <location>
        <begin position="912"/>
        <end position="943"/>
    </location>
</feature>